<evidence type="ECO:0000313" key="2">
    <source>
        <dbReference type="Proteomes" id="UP000301475"/>
    </source>
</evidence>
<dbReference type="Proteomes" id="UP000301475">
    <property type="component" value="Chromosome"/>
</dbReference>
<reference evidence="1 2" key="1">
    <citation type="submission" date="2019-04" db="EMBL/GenBank/DDBJ databases">
        <authorList>
            <person name="Embree M."/>
            <person name="Gaffney J.R."/>
        </authorList>
    </citation>
    <scope>NUCLEOTIDE SEQUENCE [LARGE SCALE GENOMIC DNA]</scope>
    <source>
        <strain evidence="1 2">JE7A12</strain>
    </source>
</reference>
<evidence type="ECO:0000313" key="1">
    <source>
        <dbReference type="EMBL" id="QCT06265.1"/>
    </source>
</evidence>
<gene>
    <name evidence="1" type="ORF">E5Z56_02370</name>
</gene>
<dbReference type="OrthoDB" id="7285215at2"/>
<dbReference type="KEGG" id="ruj:E5Z56_02370"/>
<sequence>MNHIQKEGFLHLFNRSGNVLDFNTSGFNRFTQESVGVPLCEKYGLSKGKSLESFCQEAPEDDVEKLFTDLLEYYEFTIKGSPKEKEYILCKNISYKSRLNNVL</sequence>
<protein>
    <submittedName>
        <fullName evidence="1">Uncharacterized protein</fullName>
    </submittedName>
</protein>
<dbReference type="AlphaFoldDB" id="A0A4P8XTF2"/>
<name>A0A4P8XTF2_9FIRM</name>
<proteinExistence type="predicted"/>
<dbReference type="EMBL" id="CP039381">
    <property type="protein sequence ID" value="QCT06265.1"/>
    <property type="molecule type" value="Genomic_DNA"/>
</dbReference>
<keyword evidence="2" id="KW-1185">Reference proteome</keyword>
<organism evidence="1 2">
    <name type="scientific">Ruminococcus bovis</name>
    <dbReference type="NCBI Taxonomy" id="2564099"/>
    <lineage>
        <taxon>Bacteria</taxon>
        <taxon>Bacillati</taxon>
        <taxon>Bacillota</taxon>
        <taxon>Clostridia</taxon>
        <taxon>Eubacteriales</taxon>
        <taxon>Oscillospiraceae</taxon>
        <taxon>Ruminococcus</taxon>
    </lineage>
</organism>
<accession>A0A4P8XTF2</accession>
<dbReference type="RefSeq" id="WP_138156352.1">
    <property type="nucleotide sequence ID" value="NZ_CP039381.1"/>
</dbReference>